<sequence>MTEADIARLLHADTEQQKYKSAPFIMRLHEINRLPQSVLEDVVSSSHSLYSNTFKRLYAGVHQRIAETGHNINISDIFDELQDPFAGLETAYLQEQYINTEFKVLSIFLSTAVNYSIVEQHGMNEALKPFVEELNKLALSEIEVLRNGTKMYKGALVAFLADYLASHTVGGFKQSMSFARHFCFSCMATKDDSRKHFTAEKFKSRTPEEHEISEDDMYYKCFLMVLKILNIVMSPNIIHKVLPYLRVLIEEHHSLFVELYPNESFIPKLHYLIHYPKQIEEQRPMVRAWTMRYKEKLKYFKGVSRSGNFKNITYTLAKRHQKWLAYHLQTRSMFTPECTRGPILSTVSLSEDSDDI</sequence>
<dbReference type="AlphaFoldDB" id="A0A1X7UXF4"/>
<name>A0A1X7UXF4_AMPQE</name>
<dbReference type="InParanoid" id="A0A1X7UXF4"/>
<accession>A0A1X7UXF4</accession>
<dbReference type="EnsemblMetazoa" id="Aqu2.1.32204_001">
    <property type="protein sequence ID" value="Aqu2.1.32204_001"/>
    <property type="gene ID" value="Aqu2.1.32204"/>
</dbReference>
<dbReference type="OrthoDB" id="10034966at2759"/>
<reference evidence="1" key="1">
    <citation type="submission" date="2017-05" db="UniProtKB">
        <authorList>
            <consortium name="EnsemblMetazoa"/>
        </authorList>
    </citation>
    <scope>IDENTIFICATION</scope>
</reference>
<evidence type="ECO:0000313" key="1">
    <source>
        <dbReference type="EnsemblMetazoa" id="Aqu2.1.32204_001"/>
    </source>
</evidence>
<organism evidence="1">
    <name type="scientific">Amphimedon queenslandica</name>
    <name type="common">Sponge</name>
    <dbReference type="NCBI Taxonomy" id="400682"/>
    <lineage>
        <taxon>Eukaryota</taxon>
        <taxon>Metazoa</taxon>
        <taxon>Porifera</taxon>
        <taxon>Demospongiae</taxon>
        <taxon>Heteroscleromorpha</taxon>
        <taxon>Haplosclerida</taxon>
        <taxon>Niphatidae</taxon>
        <taxon>Amphimedon</taxon>
    </lineage>
</organism>
<protein>
    <submittedName>
        <fullName evidence="1">Uncharacterized protein</fullName>
    </submittedName>
</protein>
<proteinExistence type="predicted"/>